<keyword evidence="1" id="KW-0812">Transmembrane</keyword>
<keyword evidence="1" id="KW-1133">Transmembrane helix</keyword>
<comment type="caution">
    <text evidence="2">The sequence shown here is derived from an EMBL/GenBank/DDBJ whole genome shotgun (WGS) entry which is preliminary data.</text>
</comment>
<accession>A0A9P9AJT9</accession>
<keyword evidence="3" id="KW-1185">Reference proteome</keyword>
<organism evidence="2 3">
    <name type="scientific">Thelonectria olida</name>
    <dbReference type="NCBI Taxonomy" id="1576542"/>
    <lineage>
        <taxon>Eukaryota</taxon>
        <taxon>Fungi</taxon>
        <taxon>Dikarya</taxon>
        <taxon>Ascomycota</taxon>
        <taxon>Pezizomycotina</taxon>
        <taxon>Sordariomycetes</taxon>
        <taxon>Hypocreomycetidae</taxon>
        <taxon>Hypocreales</taxon>
        <taxon>Nectriaceae</taxon>
        <taxon>Thelonectria</taxon>
    </lineage>
</organism>
<protein>
    <submittedName>
        <fullName evidence="2">Uncharacterized protein</fullName>
    </submittedName>
</protein>
<dbReference type="PANTHER" id="PTHR35041:SF3">
    <property type="entry name" value="FORMYLMETHIONINE DEFORMYLASE-LIKE PROTEIN"/>
    <property type="match status" value="1"/>
</dbReference>
<feature type="transmembrane region" description="Helical" evidence="1">
    <location>
        <begin position="95"/>
        <end position="115"/>
    </location>
</feature>
<dbReference type="EMBL" id="JAGPYM010000016">
    <property type="protein sequence ID" value="KAH6886208.1"/>
    <property type="molecule type" value="Genomic_DNA"/>
</dbReference>
<keyword evidence="1" id="KW-0472">Membrane</keyword>
<dbReference type="OrthoDB" id="5340195at2759"/>
<dbReference type="AlphaFoldDB" id="A0A9P9AJT9"/>
<feature type="transmembrane region" description="Helical" evidence="1">
    <location>
        <begin position="127"/>
        <end position="148"/>
    </location>
</feature>
<evidence type="ECO:0000256" key="1">
    <source>
        <dbReference type="SAM" id="Phobius"/>
    </source>
</evidence>
<sequence>MSENADRKEKANRVAELRFREDESILAGDETTTPLPLEIRITLLKGEAPRQSEMKGQTGNSNEKEAHGSRNVLLQLESSIDGLWTAYQKKTWSMYFFLILGIVFALGHHTFYWHLNDKEAIHQSLMLRYGTILAFCTKASLGAAVILARRQRVWMVVRQKVIRLGTIDSIFTAAEDITALLDWRAIKKAKVATCLAIYIWVTPLIVVLTSETLSVVGGVKQERSLCPNARTLNFSLEGTMDWREGVMINGFHEMTLSRWNITSLELEHGNANSFDYYADASIQGKNLVERAVNLQQPAVRENAAQEVCSNSWNCSYIVDFVAPGYKCTELANGVGDETRTLNGSLPRFNTSDILPKGGFSYIAFADEGEYAAQQMREIEPGGIPLGGPPYPKHLGAFRTEPIIWVGYATVDDYSTLQPVNSSSKGWNDAYNPVIIGCEHYETKYKVEFNYTNGLQSYTIKHREYLRKVIHTRLIDKDANDGTLDNTTAVPEKNYVLPSNEGVSPEKLQRYRRVAAYHSLGKTFRAYLNGTISMPYYIANTDLLKTKLLTLPNYLPKRDLKRELPQMYEDIVMSLFSNPQFIVVTWASDSSIPSGNQVGGSQTNFPCLRSKPTTFFIYHKTQLYVVYIISVAIALIAVLLGAQAACQEGEMRNVKPSSILRAAKAQSLTELRPDSDQDIRDLKVGLGLVQEHSGEITRGFGLAGH</sequence>
<evidence type="ECO:0000313" key="2">
    <source>
        <dbReference type="EMBL" id="KAH6886208.1"/>
    </source>
</evidence>
<dbReference type="Proteomes" id="UP000777438">
    <property type="component" value="Unassembled WGS sequence"/>
</dbReference>
<name>A0A9P9AJT9_9HYPO</name>
<feature type="transmembrane region" description="Helical" evidence="1">
    <location>
        <begin position="623"/>
        <end position="645"/>
    </location>
</feature>
<dbReference type="PANTHER" id="PTHR35041">
    <property type="entry name" value="MEDIATOR OF RNA POLYMERASE II TRANSCRIPTION SUBUNIT 1"/>
    <property type="match status" value="1"/>
</dbReference>
<gene>
    <name evidence="2" type="ORF">B0T10DRAFT_575904</name>
</gene>
<evidence type="ECO:0000313" key="3">
    <source>
        <dbReference type="Proteomes" id="UP000777438"/>
    </source>
</evidence>
<proteinExistence type="predicted"/>
<reference evidence="2 3" key="1">
    <citation type="journal article" date="2021" name="Nat. Commun.">
        <title>Genetic determinants of endophytism in the Arabidopsis root mycobiome.</title>
        <authorList>
            <person name="Mesny F."/>
            <person name="Miyauchi S."/>
            <person name="Thiergart T."/>
            <person name="Pickel B."/>
            <person name="Atanasova L."/>
            <person name="Karlsson M."/>
            <person name="Huettel B."/>
            <person name="Barry K.W."/>
            <person name="Haridas S."/>
            <person name="Chen C."/>
            <person name="Bauer D."/>
            <person name="Andreopoulos W."/>
            <person name="Pangilinan J."/>
            <person name="LaButti K."/>
            <person name="Riley R."/>
            <person name="Lipzen A."/>
            <person name="Clum A."/>
            <person name="Drula E."/>
            <person name="Henrissat B."/>
            <person name="Kohler A."/>
            <person name="Grigoriev I.V."/>
            <person name="Martin F.M."/>
            <person name="Hacquard S."/>
        </authorList>
    </citation>
    <scope>NUCLEOTIDE SEQUENCE [LARGE SCALE GENOMIC DNA]</scope>
    <source>
        <strain evidence="2 3">MPI-CAGE-CH-0241</strain>
    </source>
</reference>
<feature type="transmembrane region" description="Helical" evidence="1">
    <location>
        <begin position="191"/>
        <end position="210"/>
    </location>
</feature>